<dbReference type="Pfam" id="PF01467">
    <property type="entry name" value="CTP_transf_like"/>
    <property type="match status" value="1"/>
</dbReference>
<keyword evidence="6 10" id="KW-0067">ATP-binding</keyword>
<feature type="region of interest" description="Ribokinase" evidence="10">
    <location>
        <begin position="1"/>
        <end position="331"/>
    </location>
</feature>
<dbReference type="InterPro" id="IPR029056">
    <property type="entry name" value="Ribokinase-like"/>
</dbReference>
<evidence type="ECO:0000256" key="2">
    <source>
        <dbReference type="ARBA" id="ARBA00022679"/>
    </source>
</evidence>
<evidence type="ECO:0000256" key="4">
    <source>
        <dbReference type="ARBA" id="ARBA00022741"/>
    </source>
</evidence>
<evidence type="ECO:0000256" key="1">
    <source>
        <dbReference type="ARBA" id="ARBA00004713"/>
    </source>
</evidence>
<evidence type="ECO:0000256" key="3">
    <source>
        <dbReference type="ARBA" id="ARBA00022695"/>
    </source>
</evidence>
<dbReference type="InterPro" id="IPR004821">
    <property type="entry name" value="Cyt_trans-like"/>
</dbReference>
<comment type="similarity">
    <text evidence="10">In the C-terminal section; belongs to the cytidylyltransferase family.</text>
</comment>
<dbReference type="GO" id="GO:0009244">
    <property type="term" value="P:lipopolysaccharide core region biosynthetic process"/>
    <property type="evidence" value="ECO:0007669"/>
    <property type="project" value="UniProtKB-UniPathway"/>
</dbReference>
<dbReference type="SUPFAM" id="SSF52374">
    <property type="entry name" value="Nucleotidylyl transferase"/>
    <property type="match status" value="1"/>
</dbReference>
<dbReference type="AlphaFoldDB" id="A0A1I2ICC4"/>
<dbReference type="InterPro" id="IPR011914">
    <property type="entry name" value="RfaE_dom_II"/>
</dbReference>
<dbReference type="HAMAP" id="MF_01603">
    <property type="entry name" value="HldE"/>
    <property type="match status" value="1"/>
</dbReference>
<dbReference type="PROSITE" id="PS00583">
    <property type="entry name" value="PFKB_KINASES_1"/>
    <property type="match status" value="1"/>
</dbReference>
<organism evidence="13 14">
    <name type="scientific">Nannocystis exedens</name>
    <dbReference type="NCBI Taxonomy" id="54"/>
    <lineage>
        <taxon>Bacteria</taxon>
        <taxon>Pseudomonadati</taxon>
        <taxon>Myxococcota</taxon>
        <taxon>Polyangia</taxon>
        <taxon>Nannocystales</taxon>
        <taxon>Nannocystaceae</taxon>
        <taxon>Nannocystis</taxon>
    </lineage>
</organism>
<evidence type="ECO:0000256" key="7">
    <source>
        <dbReference type="ARBA" id="ARBA00023268"/>
    </source>
</evidence>
<evidence type="ECO:0000256" key="6">
    <source>
        <dbReference type="ARBA" id="ARBA00022840"/>
    </source>
</evidence>
<dbReference type="GO" id="GO:0005524">
    <property type="term" value="F:ATP binding"/>
    <property type="evidence" value="ECO:0007669"/>
    <property type="project" value="UniProtKB-UniRule"/>
</dbReference>
<comment type="similarity">
    <text evidence="10">In the N-terminal section; belongs to the carbohydrate kinase PfkB family.</text>
</comment>
<accession>A0A1I2ICC4</accession>
<keyword evidence="3 10" id="KW-0548">Nucleotidyltransferase</keyword>
<feature type="binding site" evidence="10">
    <location>
        <begin position="204"/>
        <end position="207"/>
    </location>
    <ligand>
        <name>ATP</name>
        <dbReference type="ChEBI" id="CHEBI:30616"/>
    </ligand>
</feature>
<dbReference type="PANTHER" id="PTHR46969:SF1">
    <property type="entry name" value="BIFUNCTIONAL PROTEIN HLDE"/>
    <property type="match status" value="1"/>
</dbReference>
<comment type="pathway">
    <text evidence="10">Nucleotide-sugar biosynthesis; ADP-L-glycero-beta-D-manno-heptose biosynthesis; ADP-L-glycero-beta-D-manno-heptose from D-glycero-beta-D-manno-heptose 7-phosphate: step 3/4.</text>
</comment>
<name>A0A1I2ICC4_9BACT</name>
<comment type="function">
    <text evidence="10">Catalyzes the phosphorylation of D-glycero-D-manno-heptose 7-phosphate at the C-1 position to selectively form D-glycero-beta-D-manno-heptose-1,7-bisphosphate.</text>
</comment>
<comment type="catalytic activity">
    <reaction evidence="10">
        <text>D-glycero-beta-D-manno-heptose 7-phosphate + ATP = D-glycero-beta-D-manno-heptose 1,7-bisphosphate + ADP + H(+)</text>
        <dbReference type="Rhea" id="RHEA:27473"/>
        <dbReference type="ChEBI" id="CHEBI:15378"/>
        <dbReference type="ChEBI" id="CHEBI:30616"/>
        <dbReference type="ChEBI" id="CHEBI:60204"/>
        <dbReference type="ChEBI" id="CHEBI:60208"/>
        <dbReference type="ChEBI" id="CHEBI:456216"/>
        <dbReference type="EC" id="2.7.1.167"/>
    </reaction>
</comment>
<dbReference type="UniPathway" id="UPA00958"/>
<comment type="function">
    <text evidence="10">Catalyzes the ADP transfer from ATP to D-glycero-beta-D-manno-heptose 1-phosphate, yielding ADP-D-glycero-beta-D-manno-heptose.</text>
</comment>
<dbReference type="InterPro" id="IPR011611">
    <property type="entry name" value="PfkB_dom"/>
</dbReference>
<feature type="region of interest" description="Cytidylyltransferase" evidence="10">
    <location>
        <begin position="354"/>
        <end position="488"/>
    </location>
</feature>
<reference evidence="14" key="1">
    <citation type="submission" date="2016-10" db="EMBL/GenBank/DDBJ databases">
        <authorList>
            <person name="Varghese N."/>
            <person name="Submissions S."/>
        </authorList>
    </citation>
    <scope>NUCLEOTIDE SEQUENCE [LARGE SCALE GENOMIC DNA]</scope>
    <source>
        <strain evidence="14">ATCC 25963</strain>
    </source>
</reference>
<dbReference type="OrthoDB" id="9802794at2"/>
<comment type="subunit">
    <text evidence="10">Homodimer.</text>
</comment>
<dbReference type="EC" id="2.7.1.167" evidence="10"/>
<keyword evidence="5 10" id="KW-0418">Kinase</keyword>
<dbReference type="Gene3D" id="3.40.50.620">
    <property type="entry name" value="HUPs"/>
    <property type="match status" value="1"/>
</dbReference>
<dbReference type="EMBL" id="FOMX01000062">
    <property type="protein sequence ID" value="SFF40019.1"/>
    <property type="molecule type" value="Genomic_DNA"/>
</dbReference>
<keyword evidence="8 10" id="KW-0119">Carbohydrate metabolism</keyword>
<protein>
    <recommendedName>
        <fullName evidence="10">Bifunctional protein HldE</fullName>
    </recommendedName>
    <domain>
        <recommendedName>
            <fullName evidence="10">D-beta-D-heptose 7-phosphate kinase</fullName>
            <ecNumber evidence="10">2.7.1.167</ecNumber>
        </recommendedName>
        <alternativeName>
            <fullName evidence="10">D-beta-D-heptose 7-phosphotransferase</fullName>
        </alternativeName>
        <alternativeName>
            <fullName evidence="10">D-glycero-beta-D-manno-heptose-7-phosphate kinase</fullName>
        </alternativeName>
    </domain>
    <domain>
        <recommendedName>
            <fullName evidence="10">D-beta-D-heptose 1-phosphate adenylyltransferase</fullName>
            <ecNumber evidence="10">2.7.7.70</ecNumber>
        </recommendedName>
        <alternativeName>
            <fullName evidence="10">D-glycero-beta-D-manno-heptose 1-phosphate adenylyltransferase</fullName>
        </alternativeName>
    </domain>
</protein>
<evidence type="ECO:0000256" key="8">
    <source>
        <dbReference type="ARBA" id="ARBA00023277"/>
    </source>
</evidence>
<evidence type="ECO:0000313" key="14">
    <source>
        <dbReference type="Proteomes" id="UP000199400"/>
    </source>
</evidence>
<evidence type="ECO:0000256" key="5">
    <source>
        <dbReference type="ARBA" id="ARBA00022777"/>
    </source>
</evidence>
<dbReference type="InterPro" id="IPR014729">
    <property type="entry name" value="Rossmann-like_a/b/a_fold"/>
</dbReference>
<comment type="catalytic activity">
    <reaction evidence="9 10">
        <text>D-glycero-beta-D-manno-heptose 1-phosphate + ATP + H(+) = ADP-D-glycero-beta-D-manno-heptose + diphosphate</text>
        <dbReference type="Rhea" id="RHEA:27465"/>
        <dbReference type="ChEBI" id="CHEBI:15378"/>
        <dbReference type="ChEBI" id="CHEBI:30616"/>
        <dbReference type="ChEBI" id="CHEBI:33019"/>
        <dbReference type="ChEBI" id="CHEBI:59967"/>
        <dbReference type="ChEBI" id="CHEBI:61593"/>
        <dbReference type="EC" id="2.7.7.70"/>
    </reaction>
</comment>
<evidence type="ECO:0000256" key="9">
    <source>
        <dbReference type="ARBA" id="ARBA00047428"/>
    </source>
</evidence>
<proteinExistence type="inferred from homology"/>
<dbReference type="NCBIfam" id="TIGR00125">
    <property type="entry name" value="cyt_tran_rel"/>
    <property type="match status" value="1"/>
</dbReference>
<keyword evidence="4 10" id="KW-0547">Nucleotide-binding</keyword>
<gene>
    <name evidence="10" type="primary">hldE</name>
    <name evidence="13" type="ORF">SAMN02745121_08614</name>
</gene>
<comment type="pathway">
    <text evidence="10">Nucleotide-sugar biosynthesis; ADP-L-glycero-beta-D-manno-heptose biosynthesis; ADP-L-glycero-beta-D-manno-heptose from D-glycero-beta-D-manno-heptose 7-phosphate: step 1/4.</text>
</comment>
<feature type="domain" description="Cytidyltransferase-like" evidence="12">
    <location>
        <begin position="354"/>
        <end position="448"/>
    </location>
</feature>
<dbReference type="UniPathway" id="UPA00356">
    <property type="reaction ID" value="UER00437"/>
</dbReference>
<dbReference type="GO" id="GO:0016773">
    <property type="term" value="F:phosphotransferase activity, alcohol group as acceptor"/>
    <property type="evidence" value="ECO:0007669"/>
    <property type="project" value="InterPro"/>
</dbReference>
<dbReference type="InterPro" id="IPR002173">
    <property type="entry name" value="Carboh/pur_kinase_PfkB_CS"/>
</dbReference>
<dbReference type="STRING" id="54.SAMN02745121_08614"/>
<evidence type="ECO:0000313" key="13">
    <source>
        <dbReference type="EMBL" id="SFF40019.1"/>
    </source>
</evidence>
<keyword evidence="2 10" id="KW-0808">Transferase</keyword>
<keyword evidence="14" id="KW-1185">Reference proteome</keyword>
<evidence type="ECO:0000256" key="10">
    <source>
        <dbReference type="HAMAP-Rule" id="MF_01603"/>
    </source>
</evidence>
<dbReference type="Pfam" id="PF00294">
    <property type="entry name" value="PfkB"/>
    <property type="match status" value="1"/>
</dbReference>
<dbReference type="NCBIfam" id="TIGR02199">
    <property type="entry name" value="rfaE_dom_II"/>
    <property type="match status" value="1"/>
</dbReference>
<evidence type="ECO:0000259" key="12">
    <source>
        <dbReference type="Pfam" id="PF01467"/>
    </source>
</evidence>
<dbReference type="RefSeq" id="WP_096325614.1">
    <property type="nucleotide sequence ID" value="NZ_FOMX01000062.1"/>
</dbReference>
<dbReference type="Proteomes" id="UP000199400">
    <property type="component" value="Unassembled WGS sequence"/>
</dbReference>
<comment type="pathway">
    <text evidence="1">Bacterial outer membrane biogenesis; LPS core biosynthesis.</text>
</comment>
<feature type="active site" evidence="10">
    <location>
        <position position="278"/>
    </location>
</feature>
<dbReference type="SUPFAM" id="SSF53613">
    <property type="entry name" value="Ribokinase-like"/>
    <property type="match status" value="1"/>
</dbReference>
<dbReference type="GO" id="GO:0033785">
    <property type="term" value="F:heptose 7-phosphate kinase activity"/>
    <property type="evidence" value="ECO:0007669"/>
    <property type="project" value="UniProtKB-UniRule"/>
</dbReference>
<dbReference type="GO" id="GO:0033786">
    <property type="term" value="F:heptose-1-phosphate adenylyltransferase activity"/>
    <property type="evidence" value="ECO:0007669"/>
    <property type="project" value="UniProtKB-UniRule"/>
</dbReference>
<dbReference type="EC" id="2.7.7.70" evidence="10"/>
<evidence type="ECO:0000259" key="11">
    <source>
        <dbReference type="Pfam" id="PF00294"/>
    </source>
</evidence>
<keyword evidence="7 10" id="KW-0511">Multifunctional enzyme</keyword>
<dbReference type="GO" id="GO:0097171">
    <property type="term" value="P:ADP-L-glycero-beta-D-manno-heptose biosynthetic process"/>
    <property type="evidence" value="ECO:0007669"/>
    <property type="project" value="UniProtKB-UniPathway"/>
</dbReference>
<feature type="domain" description="Carbohydrate kinase PfkB" evidence="11">
    <location>
        <begin position="18"/>
        <end position="318"/>
    </location>
</feature>
<dbReference type="PANTHER" id="PTHR46969">
    <property type="entry name" value="BIFUNCTIONAL PROTEIN HLDE"/>
    <property type="match status" value="1"/>
</dbReference>
<dbReference type="InterPro" id="IPR023030">
    <property type="entry name" value="Bifunc_HldE"/>
</dbReference>
<dbReference type="Gene3D" id="3.40.1190.20">
    <property type="match status" value="1"/>
</dbReference>
<dbReference type="GO" id="GO:0005829">
    <property type="term" value="C:cytosol"/>
    <property type="evidence" value="ECO:0007669"/>
    <property type="project" value="TreeGrafter"/>
</dbReference>
<sequence length="488" mass="51364">MTHVLLPWLDAFADLRTLVVGEAMLDAYLDGHSERLCREAPVPVVDVDARRDVPGGGANTAVNVAALGARVTFLSVVGADDEADRLARALVGLGVADHGLVRAEGRRTLVKQRVLAGGQILLRLDAGSRDDLDPATEQRLRERLRAAWCDVDAVIVSDYGYGVLTDGVIDEIAALQAADERVLVADAKDLRRLARARPTAVKPNYVEAARLLGLTNGHGDGRVEQIAAHEAELLQITGARVAAVTLDSAGALVFETGQPAYRTYARPSSDANATGAGDTFVGALALALAAGAPTHACADLASAAATLVVARDGTTACTAAELRVHLASQDKLLGDDNLALLADCLHRAGKRLVFTNGCFDILHRGHITCLSRAKALGDVLIVGLNSDASVRRLKGATRPIHCAADRAQVLAALSCVDHIVEFAEDTPTRLIELARPDVYVKGGDYSLDKLPEAPLVSSLGGEVCFMPYLDDFSTTGILARIGAERGHG</sequence>